<protein>
    <submittedName>
        <fullName evidence="2">Uncharacterized protein</fullName>
    </submittedName>
</protein>
<gene>
    <name evidence="2" type="ORF">GGX14DRAFT_657915</name>
</gene>
<proteinExistence type="predicted"/>
<keyword evidence="3" id="KW-1185">Reference proteome</keyword>
<sequence>MYVRLVQQSQTSPSDAVRRGLPPRGACFHAPSLRRTEHLLKPFDVWPTRSAPQTGDAAPPHHRPHVVASASSPPATAAALPAAVSPTWAQLAASLARVVAEGGGRLVLLDVPMLSAGSATRERAAITSPMCAIATLPPRTHPLCPSRSTPRLWPPCMHIANYTHGHARRSSERQHEPPCERDRSPSNEPEHACGIPRGHHGGDVHFLCSGAGAHRGRRAACPSGARAGAGVRRDARGAGPPKRGERRRLHRAEEGHERHARGHGAPLVPYRDPGAQSILLLRGAGGCGAGLGRGGRGFAFPATNVANTAKCWPRPRMHMSTYETVLGGTICTIPVPVRTGFVPFRSVG</sequence>
<comment type="caution">
    <text evidence="2">The sequence shown here is derived from an EMBL/GenBank/DDBJ whole genome shotgun (WGS) entry which is preliminary data.</text>
</comment>
<accession>A0AAD6YLW5</accession>
<evidence type="ECO:0000313" key="3">
    <source>
        <dbReference type="Proteomes" id="UP001219525"/>
    </source>
</evidence>
<feature type="region of interest" description="Disordered" evidence="1">
    <location>
        <begin position="1"/>
        <end position="23"/>
    </location>
</feature>
<feature type="region of interest" description="Disordered" evidence="1">
    <location>
        <begin position="165"/>
        <end position="196"/>
    </location>
</feature>
<feature type="compositionally biased region" description="Basic and acidic residues" evidence="1">
    <location>
        <begin position="169"/>
        <end position="191"/>
    </location>
</feature>
<feature type="region of interest" description="Disordered" evidence="1">
    <location>
        <begin position="48"/>
        <end position="69"/>
    </location>
</feature>
<organism evidence="2 3">
    <name type="scientific">Mycena pura</name>
    <dbReference type="NCBI Taxonomy" id="153505"/>
    <lineage>
        <taxon>Eukaryota</taxon>
        <taxon>Fungi</taxon>
        <taxon>Dikarya</taxon>
        <taxon>Basidiomycota</taxon>
        <taxon>Agaricomycotina</taxon>
        <taxon>Agaricomycetes</taxon>
        <taxon>Agaricomycetidae</taxon>
        <taxon>Agaricales</taxon>
        <taxon>Marasmiineae</taxon>
        <taxon>Mycenaceae</taxon>
        <taxon>Mycena</taxon>
    </lineage>
</organism>
<feature type="region of interest" description="Disordered" evidence="1">
    <location>
        <begin position="217"/>
        <end position="269"/>
    </location>
</feature>
<evidence type="ECO:0000313" key="2">
    <source>
        <dbReference type="EMBL" id="KAJ7223331.1"/>
    </source>
</evidence>
<dbReference type="Proteomes" id="UP001219525">
    <property type="component" value="Unassembled WGS sequence"/>
</dbReference>
<dbReference type="AlphaFoldDB" id="A0AAD6YLW5"/>
<reference evidence="2" key="1">
    <citation type="submission" date="2023-03" db="EMBL/GenBank/DDBJ databases">
        <title>Massive genome expansion in bonnet fungi (Mycena s.s.) driven by repeated elements and novel gene families across ecological guilds.</title>
        <authorList>
            <consortium name="Lawrence Berkeley National Laboratory"/>
            <person name="Harder C.B."/>
            <person name="Miyauchi S."/>
            <person name="Viragh M."/>
            <person name="Kuo A."/>
            <person name="Thoen E."/>
            <person name="Andreopoulos B."/>
            <person name="Lu D."/>
            <person name="Skrede I."/>
            <person name="Drula E."/>
            <person name="Henrissat B."/>
            <person name="Morin E."/>
            <person name="Kohler A."/>
            <person name="Barry K."/>
            <person name="LaButti K."/>
            <person name="Morin E."/>
            <person name="Salamov A."/>
            <person name="Lipzen A."/>
            <person name="Mereny Z."/>
            <person name="Hegedus B."/>
            <person name="Baldrian P."/>
            <person name="Stursova M."/>
            <person name="Weitz H."/>
            <person name="Taylor A."/>
            <person name="Grigoriev I.V."/>
            <person name="Nagy L.G."/>
            <person name="Martin F."/>
            <person name="Kauserud H."/>
        </authorList>
    </citation>
    <scope>NUCLEOTIDE SEQUENCE</scope>
    <source>
        <strain evidence="2">9144</strain>
    </source>
</reference>
<feature type="compositionally biased region" description="Polar residues" evidence="1">
    <location>
        <begin position="1"/>
        <end position="14"/>
    </location>
</feature>
<name>A0AAD6YLW5_9AGAR</name>
<dbReference type="EMBL" id="JARJCW010000006">
    <property type="protein sequence ID" value="KAJ7223331.1"/>
    <property type="molecule type" value="Genomic_DNA"/>
</dbReference>
<evidence type="ECO:0000256" key="1">
    <source>
        <dbReference type="SAM" id="MobiDB-lite"/>
    </source>
</evidence>